<dbReference type="Proteomes" id="UP001147830">
    <property type="component" value="Unassembled WGS sequence"/>
</dbReference>
<accession>A0A9X3ATC0</accession>
<comment type="caution">
    <text evidence="2">The sequence shown here is derived from an EMBL/GenBank/DDBJ whole genome shotgun (WGS) entry which is preliminary data.</text>
</comment>
<proteinExistence type="predicted"/>
<keyword evidence="3" id="KW-1185">Reference proteome</keyword>
<name>A0A9X3ATC0_9GAMM</name>
<feature type="chain" id="PRO_5040911957" description="PilJ/NarX-like methyl-accepting chemotaxis transducer" evidence="1">
    <location>
        <begin position="24"/>
        <end position="263"/>
    </location>
</feature>
<protein>
    <recommendedName>
        <fullName evidence="4">PilJ/NarX-like methyl-accepting chemotaxis transducer</fullName>
    </recommendedName>
</protein>
<keyword evidence="1" id="KW-0732">Signal</keyword>
<dbReference type="EMBL" id="JAOANI010000031">
    <property type="protein sequence ID" value="MCT7361039.1"/>
    <property type="molecule type" value="Genomic_DNA"/>
</dbReference>
<evidence type="ECO:0000313" key="3">
    <source>
        <dbReference type="Proteomes" id="UP001147830"/>
    </source>
</evidence>
<evidence type="ECO:0000256" key="1">
    <source>
        <dbReference type="SAM" id="SignalP"/>
    </source>
</evidence>
<organism evidence="2 3">
    <name type="scientific">Thalassolituus pacificus</name>
    <dbReference type="NCBI Taxonomy" id="2975440"/>
    <lineage>
        <taxon>Bacteria</taxon>
        <taxon>Pseudomonadati</taxon>
        <taxon>Pseudomonadota</taxon>
        <taxon>Gammaproteobacteria</taxon>
        <taxon>Oceanospirillales</taxon>
        <taxon>Oceanospirillaceae</taxon>
        <taxon>Thalassolituus</taxon>
    </lineage>
</organism>
<evidence type="ECO:0008006" key="4">
    <source>
        <dbReference type="Google" id="ProtNLM"/>
    </source>
</evidence>
<sequence length="263" mass="29919">MMRLALNTARLVVLLLLSQAALATPQQLLTDLQHMRLAATNAVTNFYMFSGLDADSKYERRIDQSMKNFNDSLTSARQLASINNMGESIASIDADWKKLSELMMINRNDMLKQGYPNVRLVDEMGRKSSEIVNKASAAYTQLEQSSGIKPSPIVQKARDLALLMEEITSQYAARGTTNLGQVFMGSYSRTLTEMAEDFQQQLTELEGMVKAQKTEILMSSVKSKWRFMEERIKNYNENTVPFLVVSYNDRIIEHLEELESMFQ</sequence>
<dbReference type="RefSeq" id="WP_260977871.1">
    <property type="nucleotide sequence ID" value="NZ_JAOANI010000031.1"/>
</dbReference>
<dbReference type="AlphaFoldDB" id="A0A9X3ATC0"/>
<feature type="signal peptide" evidence="1">
    <location>
        <begin position="1"/>
        <end position="23"/>
    </location>
</feature>
<gene>
    <name evidence="2" type="ORF">NYR02_18625</name>
</gene>
<reference evidence="2" key="1">
    <citation type="journal article" date="2022" name="Front. Microbiol.">
        <title>Genome-based taxonomic rearrangement of Oceanobacter-related bacteria including the description of Thalassolituus hydrocarbonoclasticus sp. nov. and Thalassolituus pacificus sp. nov. and emended description of the genus Thalassolituus.</title>
        <authorList>
            <person name="Dong C."/>
            <person name="Wei L."/>
            <person name="Wang J."/>
            <person name="Lai Q."/>
            <person name="Huang Z."/>
            <person name="Shao Z."/>
        </authorList>
    </citation>
    <scope>NUCLEOTIDE SEQUENCE</scope>
    <source>
        <strain evidence="2">59MF3M-4</strain>
    </source>
</reference>
<reference evidence="2" key="2">
    <citation type="submission" date="2022-08" db="EMBL/GenBank/DDBJ databases">
        <authorList>
            <person name="Dong C."/>
        </authorList>
    </citation>
    <scope>NUCLEOTIDE SEQUENCE</scope>
    <source>
        <strain evidence="2">59MF3M-4</strain>
    </source>
</reference>
<evidence type="ECO:0000313" key="2">
    <source>
        <dbReference type="EMBL" id="MCT7361039.1"/>
    </source>
</evidence>